<dbReference type="PANTHER" id="PTHR46732">
    <property type="entry name" value="ATP-DEPENDENT PROTEASE LA (LON) DOMAIN PROTEIN"/>
    <property type="match status" value="1"/>
</dbReference>
<proteinExistence type="predicted"/>
<protein>
    <submittedName>
        <fullName evidence="2">ATP-dependent protease La</fullName>
    </submittedName>
</protein>
<dbReference type="Pfam" id="PF02190">
    <property type="entry name" value="LON_substr_bdg"/>
    <property type="match status" value="1"/>
</dbReference>
<dbReference type="GO" id="GO:0006508">
    <property type="term" value="P:proteolysis"/>
    <property type="evidence" value="ECO:0007669"/>
    <property type="project" value="UniProtKB-KW"/>
</dbReference>
<accession>A0A2P5TIY1</accession>
<dbReference type="InterPro" id="IPR003111">
    <property type="entry name" value="Lon_prtase_N"/>
</dbReference>
<evidence type="ECO:0000313" key="2">
    <source>
        <dbReference type="EMBL" id="PPL14837.1"/>
    </source>
</evidence>
<dbReference type="OrthoDB" id="8558970at2"/>
<evidence type="ECO:0000313" key="3">
    <source>
        <dbReference type="Proteomes" id="UP000242231"/>
    </source>
</evidence>
<organism evidence="2 3">
    <name type="scientific">Oceanisphaera arctica</name>
    <dbReference type="NCBI Taxonomy" id="641510"/>
    <lineage>
        <taxon>Bacteria</taxon>
        <taxon>Pseudomonadati</taxon>
        <taxon>Pseudomonadota</taxon>
        <taxon>Gammaproteobacteria</taxon>
        <taxon>Aeromonadales</taxon>
        <taxon>Aeromonadaceae</taxon>
        <taxon>Oceanisphaera</taxon>
    </lineage>
</organism>
<dbReference type="GO" id="GO:0008233">
    <property type="term" value="F:peptidase activity"/>
    <property type="evidence" value="ECO:0007669"/>
    <property type="project" value="UniProtKB-KW"/>
</dbReference>
<feature type="domain" description="Lon N-terminal" evidence="1">
    <location>
        <begin position="1"/>
        <end position="190"/>
    </location>
</feature>
<gene>
    <name evidence="2" type="ORF">UN63_14540</name>
</gene>
<keyword evidence="2" id="KW-0378">Hydrolase</keyword>
<name>A0A2P5TIY1_9GAMM</name>
<dbReference type="PANTHER" id="PTHR46732:SF8">
    <property type="entry name" value="ATP-DEPENDENT PROTEASE LA (LON) DOMAIN PROTEIN"/>
    <property type="match status" value="1"/>
</dbReference>
<dbReference type="PROSITE" id="PS51787">
    <property type="entry name" value="LON_N"/>
    <property type="match status" value="1"/>
</dbReference>
<dbReference type="InterPro" id="IPR015947">
    <property type="entry name" value="PUA-like_sf"/>
</dbReference>
<dbReference type="SUPFAM" id="SSF88697">
    <property type="entry name" value="PUA domain-like"/>
    <property type="match status" value="1"/>
</dbReference>
<dbReference type="Gene3D" id="1.10.4060.10">
    <property type="entry name" value="BPP1347 like domain"/>
    <property type="match status" value="1"/>
</dbReference>
<dbReference type="SMART" id="SM00464">
    <property type="entry name" value="LON"/>
    <property type="match status" value="1"/>
</dbReference>
<evidence type="ECO:0000259" key="1">
    <source>
        <dbReference type="PROSITE" id="PS51787"/>
    </source>
</evidence>
<keyword evidence="2" id="KW-0645">Protease</keyword>
<dbReference type="Proteomes" id="UP000242231">
    <property type="component" value="Unassembled WGS sequence"/>
</dbReference>
<dbReference type="InterPro" id="IPR046336">
    <property type="entry name" value="Lon_prtase_N_sf"/>
</dbReference>
<dbReference type="AlphaFoldDB" id="A0A2P5TIY1"/>
<sequence>MKLALLPLTHHLMPGGKVPLRIFEPRYIRMVSEASRSGTGFGIGMLDELDHVGHNDLFTLGTRVNIIDFYTLEGGLLGITVEAVDRFHILQLEREQDGLLRAEVELLDNWQSCTLSPTEQVLSDKLQEVFAEYPELADLYPAPRWRDAAWVTQRWLEVLPLKSRQAQKLMAEDSCHRALGFLMSMLTSPSQPGQQH</sequence>
<dbReference type="Gene3D" id="2.30.130.40">
    <property type="entry name" value="LON domain-like"/>
    <property type="match status" value="1"/>
</dbReference>
<dbReference type="EMBL" id="MPZM01000047">
    <property type="protein sequence ID" value="PPL14837.1"/>
    <property type="molecule type" value="Genomic_DNA"/>
</dbReference>
<keyword evidence="3" id="KW-1185">Reference proteome</keyword>
<comment type="caution">
    <text evidence="2">The sequence shown here is derived from an EMBL/GenBank/DDBJ whole genome shotgun (WGS) entry which is preliminary data.</text>
</comment>
<reference evidence="3" key="1">
    <citation type="submission" date="2016-11" db="EMBL/GenBank/DDBJ databases">
        <authorList>
            <person name="Sisinthy S."/>
            <person name="Ara S."/>
            <person name="Gundlapally S.R."/>
        </authorList>
    </citation>
    <scope>NUCLEOTIDE SEQUENCE [LARGE SCALE GENOMIC DNA]</scope>
    <source>
        <strain evidence="3">V1-41</strain>
    </source>
</reference>
<dbReference type="RefSeq" id="WP_104487861.1">
    <property type="nucleotide sequence ID" value="NZ_BMYB01000007.1"/>
</dbReference>